<dbReference type="PANTHER" id="PTHR14239">
    <property type="entry name" value="DUDULIN-RELATED"/>
    <property type="match status" value="1"/>
</dbReference>
<sequence length="206" mass="21129">MHIGILGTGNVGKAVAAGAAAAGHDVVFGSRTPEAGRTGLELPVVGVREAAEHGEIVVNAIGGNASLALLPTLKESLRGKVLLDIAIDLTPDLDLLHVDASLAEQLQEALPDTRVVKSLCTMDSVVMAQPEKTLSGPSTVFISGADQAAKAQVDALLEDLGWRAGTRVDLGGIATARGQEHMALMFIAVAGGLGHHVFNVHLVTAD</sequence>
<dbReference type="RefSeq" id="WP_381831366.1">
    <property type="nucleotide sequence ID" value="NZ_JBHTCF010000006.1"/>
</dbReference>
<dbReference type="SUPFAM" id="SSF51735">
    <property type="entry name" value="NAD(P)-binding Rossmann-fold domains"/>
    <property type="match status" value="1"/>
</dbReference>
<keyword evidence="4" id="KW-1185">Reference proteome</keyword>
<dbReference type="InterPro" id="IPR028939">
    <property type="entry name" value="P5C_Rdtase_cat_N"/>
</dbReference>
<gene>
    <name evidence="3" type="ORF">ACFQVC_17550</name>
</gene>
<dbReference type="Proteomes" id="UP001596523">
    <property type="component" value="Unassembled WGS sequence"/>
</dbReference>
<reference evidence="4" key="1">
    <citation type="journal article" date="2019" name="Int. J. Syst. Evol. Microbiol.">
        <title>The Global Catalogue of Microorganisms (GCM) 10K type strain sequencing project: providing services to taxonomists for standard genome sequencing and annotation.</title>
        <authorList>
            <consortium name="The Broad Institute Genomics Platform"/>
            <consortium name="The Broad Institute Genome Sequencing Center for Infectious Disease"/>
            <person name="Wu L."/>
            <person name="Ma J."/>
        </authorList>
    </citation>
    <scope>NUCLEOTIDE SEQUENCE [LARGE SCALE GENOMIC DNA]</scope>
    <source>
        <strain evidence="4">SYNS20</strain>
    </source>
</reference>
<proteinExistence type="predicted"/>
<dbReference type="Pfam" id="PF03807">
    <property type="entry name" value="F420_oxidored"/>
    <property type="match status" value="1"/>
</dbReference>
<evidence type="ECO:0000313" key="3">
    <source>
        <dbReference type="EMBL" id="MFC7306019.1"/>
    </source>
</evidence>
<dbReference type="Gene3D" id="3.40.50.720">
    <property type="entry name" value="NAD(P)-binding Rossmann-like Domain"/>
    <property type="match status" value="1"/>
</dbReference>
<evidence type="ECO:0000259" key="2">
    <source>
        <dbReference type="Pfam" id="PF03807"/>
    </source>
</evidence>
<dbReference type="EMBL" id="JBHTCF010000006">
    <property type="protein sequence ID" value="MFC7306019.1"/>
    <property type="molecule type" value="Genomic_DNA"/>
</dbReference>
<dbReference type="InterPro" id="IPR036291">
    <property type="entry name" value="NAD(P)-bd_dom_sf"/>
</dbReference>
<feature type="domain" description="Pyrroline-5-carboxylate reductase catalytic N-terminal" evidence="2">
    <location>
        <begin position="3"/>
        <end position="86"/>
    </location>
</feature>
<comment type="caution">
    <text evidence="3">The sequence shown here is derived from an EMBL/GenBank/DDBJ whole genome shotgun (WGS) entry which is preliminary data.</text>
</comment>
<keyword evidence="1" id="KW-0560">Oxidoreductase</keyword>
<accession>A0ABW2JIT5</accession>
<evidence type="ECO:0000313" key="4">
    <source>
        <dbReference type="Proteomes" id="UP001596523"/>
    </source>
</evidence>
<dbReference type="InterPro" id="IPR051267">
    <property type="entry name" value="STEAP_metalloreductase"/>
</dbReference>
<evidence type="ECO:0000256" key="1">
    <source>
        <dbReference type="ARBA" id="ARBA00023002"/>
    </source>
</evidence>
<protein>
    <submittedName>
        <fullName evidence="3">NADPH-dependent F420 reductase</fullName>
    </submittedName>
</protein>
<name>A0ABW2JIT5_9ACTN</name>
<organism evidence="3 4">
    <name type="scientific">Streptomyces monticola</name>
    <dbReference type="NCBI Taxonomy" id="2666263"/>
    <lineage>
        <taxon>Bacteria</taxon>
        <taxon>Bacillati</taxon>
        <taxon>Actinomycetota</taxon>
        <taxon>Actinomycetes</taxon>
        <taxon>Kitasatosporales</taxon>
        <taxon>Streptomycetaceae</taxon>
        <taxon>Streptomyces</taxon>
    </lineage>
</organism>